<organism evidence="2 3">
    <name type="scientific">Lysinibacillus fusiformis</name>
    <dbReference type="NCBI Taxonomy" id="28031"/>
    <lineage>
        <taxon>Bacteria</taxon>
        <taxon>Bacillati</taxon>
        <taxon>Bacillota</taxon>
        <taxon>Bacilli</taxon>
        <taxon>Bacillales</taxon>
        <taxon>Bacillaceae</taxon>
        <taxon>Lysinibacillus</taxon>
    </lineage>
</organism>
<dbReference type="RefSeq" id="WP_069481952.1">
    <property type="nucleotide sequence ID" value="NZ_CP130331.1"/>
</dbReference>
<keyword evidence="1" id="KW-0812">Transmembrane</keyword>
<evidence type="ECO:0000256" key="1">
    <source>
        <dbReference type="SAM" id="Phobius"/>
    </source>
</evidence>
<evidence type="ECO:0000313" key="3">
    <source>
        <dbReference type="Proteomes" id="UP000094784"/>
    </source>
</evidence>
<dbReference type="Proteomes" id="UP000094784">
    <property type="component" value="Unassembled WGS sequence"/>
</dbReference>
<dbReference type="NCBIfam" id="NF041002">
    <property type="entry name" value="pilin_ComGF"/>
    <property type="match status" value="1"/>
</dbReference>
<feature type="transmembrane region" description="Helical" evidence="1">
    <location>
        <begin position="12"/>
        <end position="34"/>
    </location>
</feature>
<dbReference type="EMBL" id="MECQ01000001">
    <property type="protein sequence ID" value="ODV57001.1"/>
    <property type="molecule type" value="Genomic_DNA"/>
</dbReference>
<sequence length="142" mass="16740">MNNEKGYTLLEAMFQLIVFVLISHLFVLIMLWYAEMTSTMQTDEQSKWELFVYDLNKGLKDILTFSVRDNHNRITFQTTESVHYIDCYRNIIREQVNGGHVPMLIGINKCHFTYSENMLTVAVEMPSGMQKERTFYVPIIEK</sequence>
<dbReference type="InterPro" id="IPR016977">
    <property type="entry name" value="ComGF"/>
</dbReference>
<evidence type="ECO:0008006" key="4">
    <source>
        <dbReference type="Google" id="ProtNLM"/>
    </source>
</evidence>
<keyword evidence="1" id="KW-0472">Membrane</keyword>
<gene>
    <name evidence="2" type="ORF">BG258_14375</name>
</gene>
<comment type="caution">
    <text evidence="2">The sequence shown here is derived from an EMBL/GenBank/DDBJ whole genome shotgun (WGS) entry which is preliminary data.</text>
</comment>
<dbReference type="AlphaFoldDB" id="A0A1E4R956"/>
<accession>A0A1E4R956</accession>
<proteinExistence type="predicted"/>
<dbReference type="OrthoDB" id="2361316at2"/>
<keyword evidence="1" id="KW-1133">Transmembrane helix</keyword>
<dbReference type="Pfam" id="PF15980">
    <property type="entry name" value="ComGF"/>
    <property type="match status" value="1"/>
</dbReference>
<protein>
    <recommendedName>
        <fullName evidence="4">Competence protein ComGF</fullName>
    </recommendedName>
</protein>
<evidence type="ECO:0000313" key="2">
    <source>
        <dbReference type="EMBL" id="ODV57001.1"/>
    </source>
</evidence>
<name>A0A1E4R956_9BACI</name>
<reference evidence="2 3" key="1">
    <citation type="submission" date="2016-09" db="EMBL/GenBank/DDBJ databases">
        <title>Draft genome sequence of the soil isolate, Lysinibacillus fusiformis M5, a potential hypoxanthine producer.</title>
        <authorList>
            <person name="Gallegos-Monterrosa R."/>
            <person name="Maroti G."/>
            <person name="Balint B."/>
            <person name="Kovacs A.T."/>
        </authorList>
    </citation>
    <scope>NUCLEOTIDE SEQUENCE [LARGE SCALE GENOMIC DNA]</scope>
    <source>
        <strain evidence="2 3">M5</strain>
    </source>
</reference>